<evidence type="ECO:0000313" key="3">
    <source>
        <dbReference type="EMBL" id="CEL62231.1"/>
    </source>
</evidence>
<organism evidence="3 4">
    <name type="scientific">Thanatephorus cucumeris (strain AG1-IB / isolate 7/3/14)</name>
    <name type="common">Lettuce bottom rot fungus</name>
    <name type="synonym">Rhizoctonia solani</name>
    <dbReference type="NCBI Taxonomy" id="1108050"/>
    <lineage>
        <taxon>Eukaryota</taxon>
        <taxon>Fungi</taxon>
        <taxon>Dikarya</taxon>
        <taxon>Basidiomycota</taxon>
        <taxon>Agaricomycotina</taxon>
        <taxon>Agaricomycetes</taxon>
        <taxon>Cantharellales</taxon>
        <taxon>Ceratobasidiaceae</taxon>
        <taxon>Rhizoctonia</taxon>
        <taxon>Rhizoctonia solani AG-1</taxon>
    </lineage>
</organism>
<keyword evidence="2" id="KW-0812">Transmembrane</keyword>
<protein>
    <submittedName>
        <fullName evidence="3">4-hydroxyacetophenone monooxygenase</fullName>
    </submittedName>
</protein>
<dbReference type="SUPFAM" id="SSF51905">
    <property type="entry name" value="FAD/NAD(P)-binding domain"/>
    <property type="match status" value="1"/>
</dbReference>
<dbReference type="OrthoDB" id="74360at2759"/>
<evidence type="ECO:0000256" key="1">
    <source>
        <dbReference type="ARBA" id="ARBA00010139"/>
    </source>
</evidence>
<name>A0A0B7FWA0_THACB</name>
<comment type="similarity">
    <text evidence="1">Belongs to the FAD-binding monooxygenase family.</text>
</comment>
<gene>
    <name evidence="3" type="ORF">RSOLAG1IB_10305</name>
</gene>
<dbReference type="PANTHER" id="PTHR42877:SF4">
    <property type="entry name" value="FAD_NAD(P)-BINDING DOMAIN-CONTAINING PROTEIN-RELATED"/>
    <property type="match status" value="1"/>
</dbReference>
<accession>A0A0B7FWA0</accession>
<dbReference type="EMBL" id="LN679163">
    <property type="protein sequence ID" value="CEL62231.1"/>
    <property type="molecule type" value="Genomic_DNA"/>
</dbReference>
<reference evidence="3 4" key="1">
    <citation type="submission" date="2014-11" db="EMBL/GenBank/DDBJ databases">
        <authorList>
            <person name="Wibberg Daniel"/>
        </authorList>
    </citation>
    <scope>NUCLEOTIDE SEQUENCE [LARGE SCALE GENOMIC DNA]</scope>
    <source>
        <strain evidence="3">Rhizoctonia solani AG1-IB 7/3/14</strain>
    </source>
</reference>
<dbReference type="Proteomes" id="UP000059188">
    <property type="component" value="Unassembled WGS sequence"/>
</dbReference>
<dbReference type="STRING" id="1108050.A0A0B7FWA0"/>
<dbReference type="AlphaFoldDB" id="A0A0B7FWA0"/>
<keyword evidence="3" id="KW-0503">Monooxygenase</keyword>
<keyword evidence="3" id="KW-0560">Oxidoreductase</keyword>
<evidence type="ECO:0000256" key="2">
    <source>
        <dbReference type="SAM" id="Phobius"/>
    </source>
</evidence>
<proteinExistence type="inferred from homology"/>
<dbReference type="Gene3D" id="3.50.50.60">
    <property type="entry name" value="FAD/NAD(P)-binding domain"/>
    <property type="match status" value="1"/>
</dbReference>
<sequence length="304" mass="34213">MQKTQEDTVPVVIIGAGIGGITAAISLQRKIGFKNYKIYEKANDLGGTWRQNTYPGCSSDIPVHLFSLSTDPNPDWDHVFGSHSDIKAYWKHLTTQHGIESHIDYNREVISAVWDEDASNYTLNTKNTQTGAVTQVKAKIVISAIGLFQHPKWPEIPGRESFKGISLHAQAWDHSVEMNGKRVGLIGNGCAGSQILPCISQDKSTVITNFCKTPSWYVGRRQTKIPQWPKWMFRNVPVTLKVFRYMLACYVLDIFEIGCRSMQSITSKALLLKNTMPIFFLIIPWVVSVRLQILATSRHYTGLT</sequence>
<keyword evidence="4" id="KW-1185">Reference proteome</keyword>
<dbReference type="InterPro" id="IPR036188">
    <property type="entry name" value="FAD/NAD-bd_sf"/>
</dbReference>
<dbReference type="InterPro" id="IPR051209">
    <property type="entry name" value="FAD-bind_Monooxygenase_sf"/>
</dbReference>
<keyword evidence="2" id="KW-0472">Membrane</keyword>
<evidence type="ECO:0000313" key="4">
    <source>
        <dbReference type="Proteomes" id="UP000059188"/>
    </source>
</evidence>
<dbReference type="PANTHER" id="PTHR42877">
    <property type="entry name" value="L-ORNITHINE N(5)-MONOOXYGENASE-RELATED"/>
    <property type="match status" value="1"/>
</dbReference>
<dbReference type="GO" id="GO:0004497">
    <property type="term" value="F:monooxygenase activity"/>
    <property type="evidence" value="ECO:0007669"/>
    <property type="project" value="UniProtKB-KW"/>
</dbReference>
<dbReference type="Pfam" id="PF13450">
    <property type="entry name" value="NAD_binding_8"/>
    <property type="match status" value="1"/>
</dbReference>
<feature type="transmembrane region" description="Helical" evidence="2">
    <location>
        <begin position="271"/>
        <end position="293"/>
    </location>
</feature>
<keyword evidence="2" id="KW-1133">Transmembrane helix</keyword>